<organism evidence="13 14">
    <name type="scientific">Vreelandella rituensis</name>
    <dbReference type="NCBI Taxonomy" id="2282306"/>
    <lineage>
        <taxon>Bacteria</taxon>
        <taxon>Pseudomonadati</taxon>
        <taxon>Pseudomonadota</taxon>
        <taxon>Gammaproteobacteria</taxon>
        <taxon>Oceanospirillales</taxon>
        <taxon>Halomonadaceae</taxon>
        <taxon>Vreelandella</taxon>
    </lineage>
</organism>
<name>A0A368U7D1_9GAMM</name>
<dbReference type="Pfam" id="PF17820">
    <property type="entry name" value="PDZ_6"/>
    <property type="match status" value="1"/>
</dbReference>
<dbReference type="EMBL" id="QPIJ01000008">
    <property type="protein sequence ID" value="RCV92854.1"/>
    <property type="molecule type" value="Genomic_DNA"/>
</dbReference>
<evidence type="ECO:0000259" key="12">
    <source>
        <dbReference type="SMART" id="SM00228"/>
    </source>
</evidence>
<feature type="domain" description="PDZ" evidence="12">
    <location>
        <begin position="211"/>
        <end position="280"/>
    </location>
</feature>
<dbReference type="OrthoDB" id="9782003at2"/>
<reference evidence="13 14" key="1">
    <citation type="submission" date="2018-07" db="EMBL/GenBank/DDBJ databases">
        <title>Halomonas rutogse sp. nov., isolated from Lake TangqianCo on Tibetan Plateau.</title>
        <authorList>
            <person name="Lu H."/>
            <person name="Xing P."/>
            <person name="Wu Q."/>
        </authorList>
    </citation>
    <scope>NUCLEOTIDE SEQUENCE [LARGE SCALE GENOMIC DNA]</scope>
    <source>
        <strain evidence="13 14">TQ8S</strain>
    </source>
</reference>
<dbReference type="RefSeq" id="WP_114485963.1">
    <property type="nucleotide sequence ID" value="NZ_CBCSHM010000009.1"/>
</dbReference>
<evidence type="ECO:0000256" key="8">
    <source>
        <dbReference type="ARBA" id="ARBA00022989"/>
    </source>
</evidence>
<dbReference type="GO" id="GO:0004222">
    <property type="term" value="F:metalloendopeptidase activity"/>
    <property type="evidence" value="ECO:0007669"/>
    <property type="project" value="InterPro"/>
</dbReference>
<dbReference type="SMART" id="SM00228">
    <property type="entry name" value="PDZ"/>
    <property type="match status" value="2"/>
</dbReference>
<dbReference type="Pfam" id="PF02163">
    <property type="entry name" value="Peptidase_M50"/>
    <property type="match status" value="1"/>
</dbReference>
<keyword evidence="4 13" id="KW-0645">Protease</keyword>
<dbReference type="GO" id="GO:0006508">
    <property type="term" value="P:proteolysis"/>
    <property type="evidence" value="ECO:0007669"/>
    <property type="project" value="UniProtKB-KW"/>
</dbReference>
<evidence type="ECO:0000256" key="1">
    <source>
        <dbReference type="ARBA" id="ARBA00001947"/>
    </source>
</evidence>
<evidence type="ECO:0000256" key="11">
    <source>
        <dbReference type="RuleBase" id="RU362031"/>
    </source>
</evidence>
<keyword evidence="6 11" id="KW-0378">Hydrolase</keyword>
<dbReference type="Proteomes" id="UP000253204">
    <property type="component" value="Unassembled WGS sequence"/>
</dbReference>
<sequence>MGLIQNILAVIVVLGLLVTFHEYGHFWVARRCGVKVLRFSVGFGKPLWSRYDRHGTEFVVAAIPLGGYVKMLDEREAPVPENQLDQAFNRKTVWQRIAIVIAGPLANFLLAIVAYWALFVVGTTTVSPVIGAVAPQSPAAQAGLQSGYEITAVQGEEVRSWEEINLKLVSVIGESGELVLQARQDIDQSTRDYRLPVDDYLVRQDPPQPLSTLGITPWQPEFPPVLGQVLEGEAAAEAGLQPGDEIRTVNGEAVNDWMQFVNIVRGNPGESLALEIERDGRRQSMTLTPGRTALETGVEIGYIGAGVEPVSWPEEYRREIRYGPIEAVGQAFSRTGEMTLLTLGAIRKMLVGLISPSNLSGPITIAQVAGDSARTGVEAFVTFLAYLSISLGVLNLLPIPVLDGGHLLYYFIEAVRGRPVSEQVQAVGLRIGLALVGSLMLMALYFDLMRLW</sequence>
<gene>
    <name evidence="13" type="ORF">DU506_05625</name>
</gene>
<comment type="similarity">
    <text evidence="3 11">Belongs to the peptidase M50B family.</text>
</comment>
<dbReference type="GO" id="GO:0046872">
    <property type="term" value="F:metal ion binding"/>
    <property type="evidence" value="ECO:0007669"/>
    <property type="project" value="UniProtKB-KW"/>
</dbReference>
<dbReference type="CDD" id="cd06163">
    <property type="entry name" value="S2P-M50_PDZ_RseP-like"/>
    <property type="match status" value="2"/>
</dbReference>
<keyword evidence="8 11" id="KW-1133">Transmembrane helix</keyword>
<dbReference type="PANTHER" id="PTHR42837:SF2">
    <property type="entry name" value="MEMBRANE METALLOPROTEASE ARASP2, CHLOROPLASTIC-RELATED"/>
    <property type="match status" value="1"/>
</dbReference>
<dbReference type="EC" id="3.4.24.-" evidence="11"/>
<evidence type="ECO:0000256" key="9">
    <source>
        <dbReference type="ARBA" id="ARBA00023049"/>
    </source>
</evidence>
<feature type="transmembrane region" description="Helical" evidence="11">
    <location>
        <begin position="383"/>
        <end position="412"/>
    </location>
</feature>
<evidence type="ECO:0000256" key="10">
    <source>
        <dbReference type="ARBA" id="ARBA00023136"/>
    </source>
</evidence>
<evidence type="ECO:0000313" key="14">
    <source>
        <dbReference type="Proteomes" id="UP000253204"/>
    </source>
</evidence>
<dbReference type="SUPFAM" id="SSF50156">
    <property type="entry name" value="PDZ domain-like"/>
    <property type="match status" value="2"/>
</dbReference>
<feature type="domain" description="PDZ" evidence="12">
    <location>
        <begin position="114"/>
        <end position="184"/>
    </location>
</feature>
<protein>
    <recommendedName>
        <fullName evidence="11">Zinc metalloprotease</fullName>
        <ecNumber evidence="11">3.4.24.-</ecNumber>
    </recommendedName>
</protein>
<evidence type="ECO:0000256" key="5">
    <source>
        <dbReference type="ARBA" id="ARBA00022692"/>
    </source>
</evidence>
<comment type="subcellular location">
    <subcellularLocation>
        <location evidence="2">Membrane</location>
        <topology evidence="2">Multi-pass membrane protein</topology>
    </subcellularLocation>
</comment>
<feature type="transmembrane region" description="Helical" evidence="11">
    <location>
        <begin position="97"/>
        <end position="118"/>
    </location>
</feature>
<dbReference type="InterPro" id="IPR008915">
    <property type="entry name" value="Peptidase_M50"/>
</dbReference>
<proteinExistence type="inferred from homology"/>
<dbReference type="NCBIfam" id="TIGR00054">
    <property type="entry name" value="RIP metalloprotease RseP"/>
    <property type="match status" value="1"/>
</dbReference>
<keyword evidence="9 11" id="KW-0482">Metalloprotease</keyword>
<evidence type="ECO:0000313" key="13">
    <source>
        <dbReference type="EMBL" id="RCV92854.1"/>
    </source>
</evidence>
<dbReference type="InterPro" id="IPR041489">
    <property type="entry name" value="PDZ_6"/>
</dbReference>
<keyword evidence="5 11" id="KW-0812">Transmembrane</keyword>
<dbReference type="InterPro" id="IPR004387">
    <property type="entry name" value="Pept_M50_Zn"/>
</dbReference>
<dbReference type="AlphaFoldDB" id="A0A368U7D1"/>
<evidence type="ECO:0000256" key="4">
    <source>
        <dbReference type="ARBA" id="ARBA00022670"/>
    </source>
</evidence>
<keyword evidence="14" id="KW-1185">Reference proteome</keyword>
<comment type="cofactor">
    <cofactor evidence="1 11">
        <name>Zn(2+)</name>
        <dbReference type="ChEBI" id="CHEBI:29105"/>
    </cofactor>
</comment>
<evidence type="ECO:0000256" key="2">
    <source>
        <dbReference type="ARBA" id="ARBA00004141"/>
    </source>
</evidence>
<feature type="transmembrane region" description="Helical" evidence="11">
    <location>
        <begin position="424"/>
        <end position="446"/>
    </location>
</feature>
<dbReference type="PANTHER" id="PTHR42837">
    <property type="entry name" value="REGULATOR OF SIGMA-E PROTEASE RSEP"/>
    <property type="match status" value="1"/>
</dbReference>
<accession>A0A368U7D1</accession>
<keyword evidence="11" id="KW-0479">Metal-binding</keyword>
<dbReference type="GO" id="GO:0016020">
    <property type="term" value="C:membrane"/>
    <property type="evidence" value="ECO:0007669"/>
    <property type="project" value="UniProtKB-SubCell"/>
</dbReference>
<keyword evidence="10 11" id="KW-0472">Membrane</keyword>
<feature type="transmembrane region" description="Helical" evidence="11">
    <location>
        <begin position="6"/>
        <end position="28"/>
    </location>
</feature>
<dbReference type="InterPro" id="IPR001478">
    <property type="entry name" value="PDZ"/>
</dbReference>
<dbReference type="Gene3D" id="2.30.42.10">
    <property type="match status" value="2"/>
</dbReference>
<evidence type="ECO:0000256" key="7">
    <source>
        <dbReference type="ARBA" id="ARBA00022833"/>
    </source>
</evidence>
<evidence type="ECO:0000256" key="3">
    <source>
        <dbReference type="ARBA" id="ARBA00007931"/>
    </source>
</evidence>
<dbReference type="InterPro" id="IPR036034">
    <property type="entry name" value="PDZ_sf"/>
</dbReference>
<evidence type="ECO:0000256" key="6">
    <source>
        <dbReference type="ARBA" id="ARBA00022801"/>
    </source>
</evidence>
<comment type="caution">
    <text evidence="13">The sequence shown here is derived from an EMBL/GenBank/DDBJ whole genome shotgun (WGS) entry which is preliminary data.</text>
</comment>
<keyword evidence="7 11" id="KW-0862">Zinc</keyword>
<dbReference type="CDD" id="cd23081">
    <property type="entry name" value="cpPDZ_EcRseP-like"/>
    <property type="match status" value="1"/>
</dbReference>
<dbReference type="NCBIfam" id="NF008046">
    <property type="entry name" value="PRK10779.1"/>
    <property type="match status" value="1"/>
</dbReference>